<organism evidence="2 3">
    <name type="scientific">Mycena rosella</name>
    <name type="common">Pink bonnet</name>
    <name type="synonym">Agaricus rosellus</name>
    <dbReference type="NCBI Taxonomy" id="1033263"/>
    <lineage>
        <taxon>Eukaryota</taxon>
        <taxon>Fungi</taxon>
        <taxon>Dikarya</taxon>
        <taxon>Basidiomycota</taxon>
        <taxon>Agaricomycotina</taxon>
        <taxon>Agaricomycetes</taxon>
        <taxon>Agaricomycetidae</taxon>
        <taxon>Agaricales</taxon>
        <taxon>Marasmiineae</taxon>
        <taxon>Mycenaceae</taxon>
        <taxon>Mycena</taxon>
    </lineage>
</organism>
<keyword evidence="3" id="KW-1185">Reference proteome</keyword>
<evidence type="ECO:0000313" key="2">
    <source>
        <dbReference type="EMBL" id="KAJ7687147.1"/>
    </source>
</evidence>
<comment type="caution">
    <text evidence="2">The sequence shown here is derived from an EMBL/GenBank/DDBJ whole genome shotgun (WGS) entry which is preliminary data.</text>
</comment>
<accession>A0AAD7DAN9</accession>
<dbReference type="EMBL" id="JARKIE010000090">
    <property type="protein sequence ID" value="KAJ7687147.1"/>
    <property type="molecule type" value="Genomic_DNA"/>
</dbReference>
<feature type="region of interest" description="Disordered" evidence="1">
    <location>
        <begin position="87"/>
        <end position="106"/>
    </location>
</feature>
<reference evidence="2" key="1">
    <citation type="submission" date="2023-03" db="EMBL/GenBank/DDBJ databases">
        <title>Massive genome expansion in bonnet fungi (Mycena s.s.) driven by repeated elements and novel gene families across ecological guilds.</title>
        <authorList>
            <consortium name="Lawrence Berkeley National Laboratory"/>
            <person name="Harder C.B."/>
            <person name="Miyauchi S."/>
            <person name="Viragh M."/>
            <person name="Kuo A."/>
            <person name="Thoen E."/>
            <person name="Andreopoulos B."/>
            <person name="Lu D."/>
            <person name="Skrede I."/>
            <person name="Drula E."/>
            <person name="Henrissat B."/>
            <person name="Morin E."/>
            <person name="Kohler A."/>
            <person name="Barry K."/>
            <person name="LaButti K."/>
            <person name="Morin E."/>
            <person name="Salamov A."/>
            <person name="Lipzen A."/>
            <person name="Mereny Z."/>
            <person name="Hegedus B."/>
            <person name="Baldrian P."/>
            <person name="Stursova M."/>
            <person name="Weitz H."/>
            <person name="Taylor A."/>
            <person name="Grigoriev I.V."/>
            <person name="Nagy L.G."/>
            <person name="Martin F."/>
            <person name="Kauserud H."/>
        </authorList>
    </citation>
    <scope>NUCLEOTIDE SEQUENCE</scope>
    <source>
        <strain evidence="2">CBHHK067</strain>
    </source>
</reference>
<protein>
    <submittedName>
        <fullName evidence="2">Uncharacterized protein</fullName>
    </submittedName>
</protein>
<gene>
    <name evidence="2" type="ORF">B0H17DRAFT_1136466</name>
</gene>
<name>A0AAD7DAN9_MYCRO</name>
<evidence type="ECO:0000313" key="3">
    <source>
        <dbReference type="Proteomes" id="UP001221757"/>
    </source>
</evidence>
<dbReference type="Proteomes" id="UP001221757">
    <property type="component" value="Unassembled WGS sequence"/>
</dbReference>
<dbReference type="AlphaFoldDB" id="A0AAD7DAN9"/>
<evidence type="ECO:0000256" key="1">
    <source>
        <dbReference type="SAM" id="MobiDB-lite"/>
    </source>
</evidence>
<sequence length="137" mass="15017">MFTTDGAKALKAMFSAIHFRRDDPSFSTPTKAIPVIVKHPGERPKKWAKVGILGNQFKLLYGKSAALSSLGKWLYISSVATLARTAPRVQDCRSGDNPKGLQPSSSRVYCLHVDGAHGIEDKRKDRKGVDNEEHPGT</sequence>
<proteinExistence type="predicted"/>